<dbReference type="InterPro" id="IPR007197">
    <property type="entry name" value="rSAM"/>
</dbReference>
<dbReference type="GO" id="GO:0016491">
    <property type="term" value="F:oxidoreductase activity"/>
    <property type="evidence" value="ECO:0007669"/>
    <property type="project" value="InterPro"/>
</dbReference>
<dbReference type="InterPro" id="IPR004027">
    <property type="entry name" value="SEC_C_motif"/>
</dbReference>
<evidence type="ECO:0000313" key="9">
    <source>
        <dbReference type="Proteomes" id="UP000029507"/>
    </source>
</evidence>
<dbReference type="Proteomes" id="UP000029507">
    <property type="component" value="Chromosome"/>
</dbReference>
<dbReference type="PANTHER" id="PTHR43273">
    <property type="entry name" value="ANAEROBIC SULFATASE-MATURATING ENZYME HOMOLOG ASLB-RELATED"/>
    <property type="match status" value="1"/>
</dbReference>
<dbReference type="Pfam" id="PF02810">
    <property type="entry name" value="SEC-C"/>
    <property type="match status" value="1"/>
</dbReference>
<dbReference type="EMBL" id="CP009286">
    <property type="protein sequence ID" value="AIQ65273.1"/>
    <property type="molecule type" value="Genomic_DNA"/>
</dbReference>
<dbReference type="SFLD" id="SFLDF00285">
    <property type="entry name" value="anaerobic_Ser-type_sulfatase-m"/>
    <property type="match status" value="1"/>
</dbReference>
<evidence type="ECO:0000256" key="4">
    <source>
        <dbReference type="ARBA" id="ARBA00023004"/>
    </source>
</evidence>
<evidence type="ECO:0000256" key="6">
    <source>
        <dbReference type="ARBA" id="ARBA00023601"/>
    </source>
</evidence>
<reference evidence="8 9" key="1">
    <citation type="submission" date="2014-08" db="EMBL/GenBank/DDBJ databases">
        <title>Comparative genomics of the Paenibacillus odorifer group.</title>
        <authorList>
            <person name="den Bakker H.C."/>
            <person name="Tsai Y.-C."/>
            <person name="Martin N."/>
            <person name="Korlach J."/>
            <person name="Wiedmann M."/>
        </authorList>
    </citation>
    <scope>NUCLEOTIDE SEQUENCE [LARGE SCALE GENOMIC DNA]</scope>
    <source>
        <strain evidence="8 9">DSM 14472</strain>
    </source>
</reference>
<organism evidence="8 9">
    <name type="scientific">Paenibacillus stellifer</name>
    <dbReference type="NCBI Taxonomy" id="169760"/>
    <lineage>
        <taxon>Bacteria</taxon>
        <taxon>Bacillati</taxon>
        <taxon>Bacillota</taxon>
        <taxon>Bacilli</taxon>
        <taxon>Bacillales</taxon>
        <taxon>Paenibacillaceae</taxon>
        <taxon>Paenibacillus</taxon>
    </lineage>
</organism>
<dbReference type="HOGENOM" id="CLU_009273_10_0_9"/>
<dbReference type="SFLD" id="SFLDS00029">
    <property type="entry name" value="Radical_SAM"/>
    <property type="match status" value="1"/>
</dbReference>
<evidence type="ECO:0000313" key="8">
    <source>
        <dbReference type="EMBL" id="AIQ65273.1"/>
    </source>
</evidence>
<comment type="similarity">
    <text evidence="6">Belongs to the radical SAM superfamily. Anaerobic sulfatase-maturating enzyme family.</text>
</comment>
<keyword evidence="3" id="KW-0479">Metal-binding</keyword>
<dbReference type="SFLD" id="SFLDG01072">
    <property type="entry name" value="dehydrogenase_like"/>
    <property type="match status" value="1"/>
</dbReference>
<keyword evidence="2" id="KW-0949">S-adenosyl-L-methionine</keyword>
<dbReference type="NCBIfam" id="TIGR03942">
    <property type="entry name" value="sulfatase_rSAM"/>
    <property type="match status" value="1"/>
</dbReference>
<proteinExistence type="inferred from homology"/>
<dbReference type="InterPro" id="IPR058240">
    <property type="entry name" value="rSAM_sf"/>
</dbReference>
<dbReference type="InterPro" id="IPR023885">
    <property type="entry name" value="4Fe4S-binding_SPASM_dom"/>
</dbReference>
<dbReference type="InterPro" id="IPR013785">
    <property type="entry name" value="Aldolase_TIM"/>
</dbReference>
<keyword evidence="4" id="KW-0408">Iron</keyword>
<dbReference type="SUPFAM" id="SSF103642">
    <property type="entry name" value="Sec-C motif"/>
    <property type="match status" value="1"/>
</dbReference>
<dbReference type="AlphaFoldDB" id="A0A089M187"/>
<dbReference type="InterPro" id="IPR023867">
    <property type="entry name" value="Sulphatase_maturase_rSAM"/>
</dbReference>
<dbReference type="SFLD" id="SFLDG01384">
    <property type="entry name" value="thioether_bond_formation_requi"/>
    <property type="match status" value="1"/>
</dbReference>
<feature type="domain" description="Radical SAM core" evidence="7">
    <location>
        <begin position="5"/>
        <end position="235"/>
    </location>
</feature>
<dbReference type="OrthoDB" id="9808591at2"/>
<comment type="cofactor">
    <cofactor evidence="1">
        <name>[4Fe-4S] cluster</name>
        <dbReference type="ChEBI" id="CHEBI:49883"/>
    </cofactor>
</comment>
<evidence type="ECO:0000259" key="7">
    <source>
        <dbReference type="PROSITE" id="PS51918"/>
    </source>
</evidence>
<dbReference type="SFLD" id="SFLDG01067">
    <property type="entry name" value="SPASM/twitch_domain_containing"/>
    <property type="match status" value="1"/>
</dbReference>
<evidence type="ECO:0000256" key="3">
    <source>
        <dbReference type="ARBA" id="ARBA00022723"/>
    </source>
</evidence>
<dbReference type="SFLD" id="SFLDG01386">
    <property type="entry name" value="main_SPASM_domain-containing"/>
    <property type="match status" value="1"/>
</dbReference>
<dbReference type="InterPro" id="IPR034491">
    <property type="entry name" value="Anaerob_Ser_sulfatase-maturase"/>
</dbReference>
<evidence type="ECO:0000256" key="1">
    <source>
        <dbReference type="ARBA" id="ARBA00001966"/>
    </source>
</evidence>
<dbReference type="KEGG" id="pste:PSTEL_21260"/>
<evidence type="ECO:0000256" key="2">
    <source>
        <dbReference type="ARBA" id="ARBA00022691"/>
    </source>
</evidence>
<dbReference type="PANTHER" id="PTHR43273:SF3">
    <property type="entry name" value="ANAEROBIC SULFATASE-MATURATING ENZYME HOMOLOG ASLB-RELATED"/>
    <property type="match status" value="1"/>
</dbReference>
<protein>
    <submittedName>
        <fullName evidence="8">Radical SAM protein</fullName>
    </submittedName>
</protein>
<dbReference type="PROSITE" id="PS51918">
    <property type="entry name" value="RADICAL_SAM"/>
    <property type="match status" value="1"/>
</dbReference>
<dbReference type="STRING" id="169760.PSTEL_21260"/>
<dbReference type="GO" id="GO:0051536">
    <property type="term" value="F:iron-sulfur cluster binding"/>
    <property type="evidence" value="ECO:0007669"/>
    <property type="project" value="UniProtKB-KW"/>
</dbReference>
<sequence length="422" mass="47341">MGGLCTGAGGRSLSVMWKTVSEDCNLACDYCYYSTCGGKPGKINRIDSALLDTFMKDYMRHTDGVAAFAWQGGEPLLAGLDFFEEAVALQAKYAPPRTVISNALQTNGTLLTDKWAAFLKKYRFLVGVSLDGPKEIHDARRVDARGQGSHDRVMNGIGHLRRHGVDFNILTVIHKGNVSRAAELIAFYKREKFDHVQFIPCMDFRSQETNRPGVYEITPEEYGVFLCEAFDLWYNGGAPELSVRFFDNMLSVYMNGQAELCIHRSACPDMLVLEQNGDAFPCDFFIGEEWKLGNVGVHSLDDILASPVYDEFKALKPRLPEPCRSCQWKALCHGGCPRNRNWSDNRKTSEPDYFCASYQMIYAHADERMKSLAGGLRLRQFESNVRRYLKGKVPGRNDPCACGSGRKFKQCCLDDVQSASLV</sequence>
<accession>A0A089M187</accession>
<dbReference type="CDD" id="cd01335">
    <property type="entry name" value="Radical_SAM"/>
    <property type="match status" value="1"/>
</dbReference>
<evidence type="ECO:0000256" key="5">
    <source>
        <dbReference type="ARBA" id="ARBA00023014"/>
    </source>
</evidence>
<name>A0A089M187_9BACL</name>
<keyword evidence="5" id="KW-0411">Iron-sulfur</keyword>
<dbReference type="NCBIfam" id="TIGR04085">
    <property type="entry name" value="rSAM_more_4Fe4S"/>
    <property type="match status" value="1"/>
</dbReference>
<dbReference type="Gene3D" id="3.20.20.70">
    <property type="entry name" value="Aldolase class I"/>
    <property type="match status" value="1"/>
</dbReference>
<gene>
    <name evidence="8" type="ORF">PSTEL_21260</name>
</gene>
<dbReference type="Pfam" id="PF13186">
    <property type="entry name" value="SPASM"/>
    <property type="match status" value="1"/>
</dbReference>
<dbReference type="GO" id="GO:0046872">
    <property type="term" value="F:metal ion binding"/>
    <property type="evidence" value="ECO:0007669"/>
    <property type="project" value="UniProtKB-KW"/>
</dbReference>
<dbReference type="SUPFAM" id="SSF102114">
    <property type="entry name" value="Radical SAM enzymes"/>
    <property type="match status" value="1"/>
</dbReference>
<keyword evidence="9" id="KW-1185">Reference proteome</keyword>
<dbReference type="Pfam" id="PF04055">
    <property type="entry name" value="Radical_SAM"/>
    <property type="match status" value="1"/>
</dbReference>